<evidence type="ECO:0000256" key="1">
    <source>
        <dbReference type="SAM" id="SignalP"/>
    </source>
</evidence>
<reference evidence="2" key="1">
    <citation type="submission" date="2022-05" db="EMBL/GenBank/DDBJ databases">
        <title>Corynebacterium sp. TA-R-1 sp. nov., isolated from human feces.</title>
        <authorList>
            <person name="Shamsuzzaman M."/>
            <person name="Dahal R.H."/>
        </authorList>
    </citation>
    <scope>NUCLEOTIDE SEQUENCE</scope>
    <source>
        <strain evidence="2">TA-R-1</strain>
    </source>
</reference>
<feature type="signal peptide" evidence="1">
    <location>
        <begin position="1"/>
        <end position="26"/>
    </location>
</feature>
<protein>
    <recommendedName>
        <fullName evidence="4">Alpha helical Porin B</fullName>
    </recommendedName>
</protein>
<evidence type="ECO:0000313" key="3">
    <source>
        <dbReference type="Proteomes" id="UP001204000"/>
    </source>
</evidence>
<sequence>MRRITATLAAALIAGTAALSPVTAQAQTLSQLGQITKAVDGNIAEMDCGLLRTALVGTKMVDGETTRSGLAKKLKEFTGNDITLKLLVGGRADAVADRALACNLVKPDPVTPTTKFVELSSTLSSQSGLPELRKLAALSS</sequence>
<evidence type="ECO:0008006" key="4">
    <source>
        <dbReference type="Google" id="ProtNLM"/>
    </source>
</evidence>
<organism evidence="2 3">
    <name type="scientific">Corynebacterium stercoris</name>
    <dbReference type="NCBI Taxonomy" id="2943490"/>
    <lineage>
        <taxon>Bacteria</taxon>
        <taxon>Bacillati</taxon>
        <taxon>Actinomycetota</taxon>
        <taxon>Actinomycetes</taxon>
        <taxon>Mycobacteriales</taxon>
        <taxon>Corynebacteriaceae</taxon>
        <taxon>Corynebacterium</taxon>
    </lineage>
</organism>
<dbReference type="InterPro" id="IPR021114">
    <property type="entry name" value="Porin_PorB/PorC"/>
</dbReference>
<proteinExistence type="predicted"/>
<feature type="chain" id="PRO_5046780992" description="Alpha helical Porin B" evidence="1">
    <location>
        <begin position="27"/>
        <end position="140"/>
    </location>
</feature>
<accession>A0ABT1G1J5</accession>
<dbReference type="Pfam" id="PF11565">
    <property type="entry name" value="PorB"/>
    <property type="match status" value="1"/>
</dbReference>
<evidence type="ECO:0000313" key="2">
    <source>
        <dbReference type="EMBL" id="MCP1386823.1"/>
    </source>
</evidence>
<dbReference type="InterPro" id="IPR041910">
    <property type="entry name" value="Alpha_h_PorB/PorC"/>
</dbReference>
<dbReference type="Proteomes" id="UP001204000">
    <property type="component" value="Unassembled WGS sequence"/>
</dbReference>
<keyword evidence="3" id="KW-1185">Reference proteome</keyword>
<dbReference type="EMBL" id="JAMFTQ010000001">
    <property type="protein sequence ID" value="MCP1386823.1"/>
    <property type="molecule type" value="Genomic_DNA"/>
</dbReference>
<name>A0ABT1G1J5_9CORY</name>
<comment type="caution">
    <text evidence="2">The sequence shown here is derived from an EMBL/GenBank/DDBJ whole genome shotgun (WGS) entry which is preliminary data.</text>
</comment>
<dbReference type="RefSeq" id="WP_253575572.1">
    <property type="nucleotide sequence ID" value="NZ_JAMFTQ010000001.1"/>
</dbReference>
<dbReference type="Gene3D" id="1.10.10.1280">
    <property type="entry name" value="Alpha-helical porin B/porin C"/>
    <property type="match status" value="1"/>
</dbReference>
<keyword evidence="1" id="KW-0732">Signal</keyword>
<gene>
    <name evidence="2" type="ORF">M5J20_01230</name>
</gene>